<dbReference type="PANTHER" id="PTHR10285">
    <property type="entry name" value="URIDINE KINASE"/>
    <property type="match status" value="1"/>
</dbReference>
<dbReference type="Proteomes" id="UP001157353">
    <property type="component" value="Unassembled WGS sequence"/>
</dbReference>
<dbReference type="RefSeq" id="WP_284203838.1">
    <property type="nucleotide sequence ID" value="NZ_BSPQ01000005.1"/>
</dbReference>
<gene>
    <name evidence="2" type="ORF">GCM10007916_17830</name>
</gene>
<proteinExistence type="predicted"/>
<evidence type="ECO:0000259" key="1">
    <source>
        <dbReference type="Pfam" id="PF07693"/>
    </source>
</evidence>
<dbReference type="Pfam" id="PF07693">
    <property type="entry name" value="KAP_NTPase"/>
    <property type="match status" value="1"/>
</dbReference>
<evidence type="ECO:0000313" key="2">
    <source>
        <dbReference type="EMBL" id="GLS90716.1"/>
    </source>
</evidence>
<dbReference type="SUPFAM" id="SSF52540">
    <property type="entry name" value="P-loop containing nucleoside triphosphate hydrolases"/>
    <property type="match status" value="1"/>
</dbReference>
<keyword evidence="3" id="KW-1185">Reference proteome</keyword>
<protein>
    <submittedName>
        <fullName evidence="2">Kinase</fullName>
    </submittedName>
</protein>
<comment type="caution">
    <text evidence="2">The sequence shown here is derived from an EMBL/GenBank/DDBJ whole genome shotgun (WGS) entry which is preliminary data.</text>
</comment>
<feature type="domain" description="KAP NTPase" evidence="1">
    <location>
        <begin position="36"/>
        <end position="103"/>
    </location>
</feature>
<dbReference type="InterPro" id="IPR027417">
    <property type="entry name" value="P-loop_NTPase"/>
</dbReference>
<dbReference type="InterPro" id="IPR011646">
    <property type="entry name" value="KAP_P-loop"/>
</dbReference>
<dbReference type="EMBL" id="BSPQ01000005">
    <property type="protein sequence ID" value="GLS90716.1"/>
    <property type="molecule type" value="Genomic_DNA"/>
</dbReference>
<dbReference type="GO" id="GO:0016301">
    <property type="term" value="F:kinase activity"/>
    <property type="evidence" value="ECO:0007669"/>
    <property type="project" value="UniProtKB-KW"/>
</dbReference>
<accession>A0ABQ6DZW3</accession>
<sequence length="291" mass="33569">MFKSFINKHQLTEDFIYVAKANFVPLAEKIMGQRQSQSKGPFFVGINGCQGSGKSTLSEFLHDYIRHNSQLNVIVLSLDDFYFSQQTRLELAANIHPLLKTRGVPGTHDTKHIQQVFSQLKQADSNIVLPRFNKATGNPYPSDEWPEAIQPVDIVIFEGWCWGVQAQSEEQLVEPVNSLEKQFDTDANWRTYVNHKLLNDYQPLYAQIDFWVLLKAPSFNSVYQWRLEQEQKLLLSAQGDNRSGIMSEQQVLQFIQYYQRLTEHCLATLPASCDVVFHLNNDRKIEKIVSK</sequence>
<dbReference type="Gene3D" id="3.40.50.300">
    <property type="entry name" value="P-loop containing nucleotide triphosphate hydrolases"/>
    <property type="match status" value="1"/>
</dbReference>
<keyword evidence="2" id="KW-0808">Transferase</keyword>
<keyword evidence="2" id="KW-0418">Kinase</keyword>
<name>A0ABQ6DZW3_9GAMM</name>
<organism evidence="2 3">
    <name type="scientific">Psychromonas marina</name>
    <dbReference type="NCBI Taxonomy" id="88364"/>
    <lineage>
        <taxon>Bacteria</taxon>
        <taxon>Pseudomonadati</taxon>
        <taxon>Pseudomonadota</taxon>
        <taxon>Gammaproteobacteria</taxon>
        <taxon>Alteromonadales</taxon>
        <taxon>Psychromonadaceae</taxon>
        <taxon>Psychromonas</taxon>
    </lineage>
</organism>
<reference evidence="3" key="1">
    <citation type="journal article" date="2019" name="Int. J. Syst. Evol. Microbiol.">
        <title>The Global Catalogue of Microorganisms (GCM) 10K type strain sequencing project: providing services to taxonomists for standard genome sequencing and annotation.</title>
        <authorList>
            <consortium name="The Broad Institute Genomics Platform"/>
            <consortium name="The Broad Institute Genome Sequencing Center for Infectious Disease"/>
            <person name="Wu L."/>
            <person name="Ma J."/>
        </authorList>
    </citation>
    <scope>NUCLEOTIDE SEQUENCE [LARGE SCALE GENOMIC DNA]</scope>
    <source>
        <strain evidence="3">NBRC 103166</strain>
    </source>
</reference>
<evidence type="ECO:0000313" key="3">
    <source>
        <dbReference type="Proteomes" id="UP001157353"/>
    </source>
</evidence>